<dbReference type="GeneID" id="36396558"/>
<name>A0A0P1AT39_PLAHL</name>
<sequence>MDEVECKHAAADAFKRFAKTVAADRVSSFSSYASEDHLMFRPKVEQINEFMLMLRIGLDDEEATEGSGGPQPPRRARIDEDRLITNDVLAYFVRSEDNPDLLTTNAQAVASDVAVKLREAIETESLLHEQNQTWVQS</sequence>
<evidence type="ECO:0000313" key="1">
    <source>
        <dbReference type="EMBL" id="CEG45188.1"/>
    </source>
</evidence>
<reference evidence="2" key="1">
    <citation type="submission" date="2014-09" db="EMBL/GenBank/DDBJ databases">
        <authorList>
            <person name="Sharma Rahul"/>
            <person name="Thines Marco"/>
        </authorList>
    </citation>
    <scope>NUCLEOTIDE SEQUENCE [LARGE SCALE GENOMIC DNA]</scope>
</reference>
<dbReference type="EMBL" id="CCYD01001551">
    <property type="protein sequence ID" value="CEG45188.1"/>
    <property type="molecule type" value="Genomic_DNA"/>
</dbReference>
<dbReference type="Proteomes" id="UP000054928">
    <property type="component" value="Unassembled WGS sequence"/>
</dbReference>
<dbReference type="AlphaFoldDB" id="A0A0P1AT39"/>
<keyword evidence="2" id="KW-1185">Reference proteome</keyword>
<evidence type="ECO:0000313" key="2">
    <source>
        <dbReference type="Proteomes" id="UP000054928"/>
    </source>
</evidence>
<accession>A0A0P1AT39</accession>
<protein>
    <submittedName>
        <fullName evidence="1">Uncharacterized protein</fullName>
    </submittedName>
</protein>
<dbReference type="OrthoDB" id="122196at2759"/>
<proteinExistence type="predicted"/>
<organism evidence="1 2">
    <name type="scientific">Plasmopara halstedii</name>
    <name type="common">Downy mildew of sunflower</name>
    <dbReference type="NCBI Taxonomy" id="4781"/>
    <lineage>
        <taxon>Eukaryota</taxon>
        <taxon>Sar</taxon>
        <taxon>Stramenopiles</taxon>
        <taxon>Oomycota</taxon>
        <taxon>Peronosporomycetes</taxon>
        <taxon>Peronosporales</taxon>
        <taxon>Peronosporaceae</taxon>
        <taxon>Plasmopara</taxon>
    </lineage>
</organism>
<dbReference type="RefSeq" id="XP_024581557.1">
    <property type="nucleotide sequence ID" value="XM_024715906.1"/>
</dbReference>